<dbReference type="Gene3D" id="3.40.50.720">
    <property type="entry name" value="NAD(P)-binding Rossmann-like Domain"/>
    <property type="match status" value="1"/>
</dbReference>
<name>A0A7I7XFF8_9MYCO</name>
<protein>
    <submittedName>
        <fullName evidence="2">Oxidoreductase</fullName>
    </submittedName>
</protein>
<organism evidence="2 3">
    <name type="scientific">Mycolicibacterium madagascariense</name>
    <dbReference type="NCBI Taxonomy" id="212765"/>
    <lineage>
        <taxon>Bacteria</taxon>
        <taxon>Bacillati</taxon>
        <taxon>Actinomycetota</taxon>
        <taxon>Actinomycetes</taxon>
        <taxon>Mycobacteriales</taxon>
        <taxon>Mycobacteriaceae</taxon>
        <taxon>Mycolicibacterium</taxon>
    </lineage>
</organism>
<evidence type="ECO:0000313" key="3">
    <source>
        <dbReference type="Proteomes" id="UP000466517"/>
    </source>
</evidence>
<dbReference type="InterPro" id="IPR001509">
    <property type="entry name" value="Epimerase_deHydtase"/>
</dbReference>
<gene>
    <name evidence="2" type="ORF">MMAD_22140</name>
</gene>
<evidence type="ECO:0000313" key="2">
    <source>
        <dbReference type="EMBL" id="BBZ27919.1"/>
    </source>
</evidence>
<dbReference type="Proteomes" id="UP000466517">
    <property type="component" value="Chromosome"/>
</dbReference>
<reference evidence="2 3" key="1">
    <citation type="journal article" date="2019" name="Emerg. Microbes Infect.">
        <title>Comprehensive subspecies identification of 175 nontuberculous mycobacteria species based on 7547 genomic profiles.</title>
        <authorList>
            <person name="Matsumoto Y."/>
            <person name="Kinjo T."/>
            <person name="Motooka D."/>
            <person name="Nabeya D."/>
            <person name="Jung N."/>
            <person name="Uechi K."/>
            <person name="Horii T."/>
            <person name="Iida T."/>
            <person name="Fujita J."/>
            <person name="Nakamura S."/>
        </authorList>
    </citation>
    <scope>NUCLEOTIDE SEQUENCE [LARGE SCALE GENOMIC DNA]</scope>
    <source>
        <strain evidence="2 3">JCM 13574</strain>
    </source>
</reference>
<evidence type="ECO:0000259" key="1">
    <source>
        <dbReference type="Pfam" id="PF01370"/>
    </source>
</evidence>
<keyword evidence="3" id="KW-1185">Reference proteome</keyword>
<dbReference type="InterPro" id="IPR036291">
    <property type="entry name" value="NAD(P)-bd_dom_sf"/>
</dbReference>
<dbReference type="PANTHER" id="PTHR43245">
    <property type="entry name" value="BIFUNCTIONAL POLYMYXIN RESISTANCE PROTEIN ARNA"/>
    <property type="match status" value="1"/>
</dbReference>
<dbReference type="CDD" id="cd08946">
    <property type="entry name" value="SDR_e"/>
    <property type="match status" value="1"/>
</dbReference>
<accession>A0A7I7XFF8</accession>
<dbReference type="EMBL" id="AP022610">
    <property type="protein sequence ID" value="BBZ27919.1"/>
    <property type="molecule type" value="Genomic_DNA"/>
</dbReference>
<dbReference type="SUPFAM" id="SSF51735">
    <property type="entry name" value="NAD(P)-binding Rossmann-fold domains"/>
    <property type="match status" value="1"/>
</dbReference>
<proteinExistence type="predicted"/>
<dbReference type="RefSeq" id="WP_163736503.1">
    <property type="nucleotide sequence ID" value="NZ_AP022610.1"/>
</dbReference>
<dbReference type="Pfam" id="PF01370">
    <property type="entry name" value="Epimerase"/>
    <property type="match status" value="1"/>
</dbReference>
<dbReference type="KEGG" id="mmag:MMAD_22140"/>
<sequence length="368" mass="39608">MTSRATGPVLITGAFGQVGRRCTEILLDRGRTVVAMELRNDTTVATAEELATRGGTLIPAYVDLLDADAVAALVAEHQPVAIVHLAAIFAPSSYRNPRLARKVNVGGTENLLAAAAALSTPPLFLYASSAAVYGSRNPHRYPERITASTPVDPIDQYGEDKVLAEKAIAVSGLPHAVLRLAGIISPDGASNMNADYLLLMRATPGDNRMHTVDSRDVALAFANAVDRGDAIDGKTLLIAGDDSHVRTHRELEDEMMEAVGLGRLGNGASLPGDPDDDRGWSFTGWFDTSESQSLLNFQQHTWPQTKAWVADAMGARRLVIGLLGPVARPALRLVLQVQRHVEGRGRYADPWTLIERKYGSDVLTPTDY</sequence>
<feature type="domain" description="NAD-dependent epimerase/dehydratase" evidence="1">
    <location>
        <begin position="9"/>
        <end position="230"/>
    </location>
</feature>
<dbReference type="InterPro" id="IPR050177">
    <property type="entry name" value="Lipid_A_modif_metabolic_enz"/>
</dbReference>
<dbReference type="AlphaFoldDB" id="A0A7I7XFF8"/>